<feature type="transmembrane region" description="Helical" evidence="10">
    <location>
        <begin position="12"/>
        <end position="36"/>
    </location>
</feature>
<dbReference type="NCBIfam" id="TIGR01525">
    <property type="entry name" value="ATPase-IB_hvy"/>
    <property type="match status" value="1"/>
</dbReference>
<dbReference type="NCBIfam" id="TIGR01494">
    <property type="entry name" value="ATPase_P-type"/>
    <property type="match status" value="1"/>
</dbReference>
<dbReference type="PANTHER" id="PTHR48085">
    <property type="entry name" value="CADMIUM/ZINC-TRANSPORTING ATPASE HMA2-RELATED"/>
    <property type="match status" value="1"/>
</dbReference>
<organism evidence="12 13">
    <name type="scientific">Ochrobactrum chromiisoli</name>
    <dbReference type="NCBI Taxonomy" id="2993941"/>
    <lineage>
        <taxon>Bacteria</taxon>
        <taxon>Pseudomonadati</taxon>
        <taxon>Pseudomonadota</taxon>
        <taxon>Alphaproteobacteria</taxon>
        <taxon>Hyphomicrobiales</taxon>
        <taxon>Brucellaceae</taxon>
        <taxon>Brucella/Ochrobactrum group</taxon>
        <taxon>Ochrobactrum</taxon>
    </lineage>
</organism>
<comment type="caution">
    <text evidence="12">The sequence shown here is derived from an EMBL/GenBank/DDBJ whole genome shotgun (WGS) entry which is preliminary data.</text>
</comment>
<reference evidence="12 13" key="1">
    <citation type="submission" date="2022-11" db="EMBL/GenBank/DDBJ databases">
        <title>Brucella sp. YY2X, whole genome shotgun sequencing project.</title>
        <authorList>
            <person name="Yang Y."/>
        </authorList>
    </citation>
    <scope>NUCLEOTIDE SEQUENCE [LARGE SCALE GENOMIC DNA]</scope>
    <source>
        <strain evidence="12 13">YY2X</strain>
    </source>
</reference>
<dbReference type="SFLD" id="SFLDF00027">
    <property type="entry name" value="p-type_atpase"/>
    <property type="match status" value="1"/>
</dbReference>
<feature type="transmembrane region" description="Helical" evidence="10">
    <location>
        <begin position="261"/>
        <end position="282"/>
    </location>
</feature>
<dbReference type="SUPFAM" id="SSF81665">
    <property type="entry name" value="Calcium ATPase, transmembrane domain M"/>
    <property type="match status" value="1"/>
</dbReference>
<evidence type="ECO:0000256" key="2">
    <source>
        <dbReference type="ARBA" id="ARBA00006024"/>
    </source>
</evidence>
<dbReference type="InterPro" id="IPR018303">
    <property type="entry name" value="ATPase_P-typ_P_site"/>
</dbReference>
<sequence length="613" mass="64238">MQFLRPQAIFTLRSMLVTIAIVGLLTGTLAWFSAFGIWGDRIWFAATVPVLVALAIDIVASLQKGEVGLDLVAALSMAAALAFGEPLAGNVVALMYSGGQLLESYAEGRARREMTALLGRVAHTAMRYAGEKLEEVPVDDIQPDERVLIRHGEVVPVDGMLASRAAILDQSSLTGESRSVEKAEQDEILSGSTNLGDAFDLVATRPAAESTYANIVRLVSQAQESKAPSVRIADRFAVWFLLLTLLIAGLAWWLSGDRIRALAVLVVATPCPLILALPVAIISGMSRSAKLGVLIKSGGALEALAKIKTAVLDKTGTLTFGQAHVIDLRVTNGWEGQDMLRLAASLDQASGHVIAKALVDDALGRGLVLSVPSNVSETAGTGVSGLVDGQHVTIGGSRYVRSNIKHGDPYDLRQGVPAESAVVAVAVNNELAGIIVLADQIRPDAALMLETFHAVGIDRIVLASGDRSDVVDAVAQKLGIDEAHGDLNPEQKVDIVRKEASKAPTMMVGDGVNDAPALATATVGVAMGARGAAASSESANVVLLVDKLDNLIKAIQSAHRTRRIALQSVLIGLGLSILAMIIAAFGLLPPVAGAFTQEVIDIAVILNALRALR</sequence>
<dbReference type="InterPro" id="IPR051014">
    <property type="entry name" value="Cation_Transport_ATPase_IB"/>
</dbReference>
<dbReference type="InterPro" id="IPR023298">
    <property type="entry name" value="ATPase_P-typ_TM_dom_sf"/>
</dbReference>
<dbReference type="Gene3D" id="3.40.1110.10">
    <property type="entry name" value="Calcium-transporting ATPase, cytoplasmic domain N"/>
    <property type="match status" value="1"/>
</dbReference>
<dbReference type="InterPro" id="IPR001757">
    <property type="entry name" value="P_typ_ATPase"/>
</dbReference>
<comment type="catalytic activity">
    <reaction evidence="9">
        <text>Zn(2+)(in) + ATP + H2O = Zn(2+)(out) + ADP + phosphate + H(+)</text>
        <dbReference type="Rhea" id="RHEA:20621"/>
        <dbReference type="ChEBI" id="CHEBI:15377"/>
        <dbReference type="ChEBI" id="CHEBI:15378"/>
        <dbReference type="ChEBI" id="CHEBI:29105"/>
        <dbReference type="ChEBI" id="CHEBI:30616"/>
        <dbReference type="ChEBI" id="CHEBI:43474"/>
        <dbReference type="ChEBI" id="CHEBI:456216"/>
        <dbReference type="EC" id="7.2.2.12"/>
    </reaction>
</comment>
<evidence type="ECO:0000256" key="8">
    <source>
        <dbReference type="ARBA" id="ARBA00039097"/>
    </source>
</evidence>
<dbReference type="SUPFAM" id="SSF56784">
    <property type="entry name" value="HAD-like"/>
    <property type="match status" value="1"/>
</dbReference>
<dbReference type="PRINTS" id="PR00119">
    <property type="entry name" value="CATATPASE"/>
</dbReference>
<dbReference type="PROSITE" id="PS00154">
    <property type="entry name" value="ATPASE_E1_E2"/>
    <property type="match status" value="1"/>
</dbReference>
<keyword evidence="13" id="KW-1185">Reference proteome</keyword>
<evidence type="ECO:0000256" key="3">
    <source>
        <dbReference type="ARBA" id="ARBA00022692"/>
    </source>
</evidence>
<dbReference type="SFLD" id="SFLDS00003">
    <property type="entry name" value="Haloacid_Dehalogenase"/>
    <property type="match status" value="1"/>
</dbReference>
<dbReference type="EC" id="7.2.2.12" evidence="8"/>
<feature type="transmembrane region" description="Helical" evidence="10">
    <location>
        <begin position="236"/>
        <end position="255"/>
    </location>
</feature>
<dbReference type="Gene3D" id="3.40.50.1000">
    <property type="entry name" value="HAD superfamily/HAD-like"/>
    <property type="match status" value="1"/>
</dbReference>
<dbReference type="Pfam" id="PF00122">
    <property type="entry name" value="E1-E2_ATPase"/>
    <property type="match status" value="1"/>
</dbReference>
<dbReference type="RefSeq" id="WP_265987159.1">
    <property type="nucleotide sequence ID" value="NZ_JAPHAV010000034.1"/>
</dbReference>
<comment type="subcellular location">
    <subcellularLocation>
        <location evidence="10">Cell membrane</location>
    </subcellularLocation>
    <subcellularLocation>
        <location evidence="1">Membrane</location>
    </subcellularLocation>
</comment>
<evidence type="ECO:0000259" key="11">
    <source>
        <dbReference type="Pfam" id="PF00122"/>
    </source>
</evidence>
<evidence type="ECO:0000256" key="1">
    <source>
        <dbReference type="ARBA" id="ARBA00004370"/>
    </source>
</evidence>
<keyword evidence="6 10" id="KW-1133">Transmembrane helix</keyword>
<keyword evidence="5" id="KW-1278">Translocase</keyword>
<dbReference type="Gene3D" id="2.70.150.10">
    <property type="entry name" value="Calcium-transporting ATPase, cytoplasmic transduction domain A"/>
    <property type="match status" value="1"/>
</dbReference>
<dbReference type="InterPro" id="IPR059000">
    <property type="entry name" value="ATPase_P-type_domA"/>
</dbReference>
<name>A0ABT3QV42_9HYPH</name>
<evidence type="ECO:0000313" key="12">
    <source>
        <dbReference type="EMBL" id="MCX2699434.1"/>
    </source>
</evidence>
<evidence type="ECO:0000256" key="7">
    <source>
        <dbReference type="ARBA" id="ARBA00023136"/>
    </source>
</evidence>
<dbReference type="SUPFAM" id="SSF81653">
    <property type="entry name" value="Calcium ATPase, transduction domain A"/>
    <property type="match status" value="1"/>
</dbReference>
<evidence type="ECO:0000256" key="5">
    <source>
        <dbReference type="ARBA" id="ARBA00022967"/>
    </source>
</evidence>
<evidence type="ECO:0000256" key="9">
    <source>
        <dbReference type="ARBA" id="ARBA00047308"/>
    </source>
</evidence>
<dbReference type="InterPro" id="IPR036412">
    <property type="entry name" value="HAD-like_sf"/>
</dbReference>
<feature type="transmembrane region" description="Helical" evidence="10">
    <location>
        <begin position="564"/>
        <end position="588"/>
    </location>
</feature>
<comment type="similarity">
    <text evidence="2 10">Belongs to the cation transport ATPase (P-type) (TC 3.A.3) family. Type IB subfamily.</text>
</comment>
<dbReference type="SFLD" id="SFLDG00002">
    <property type="entry name" value="C1.7:_P-type_atpase_like"/>
    <property type="match status" value="1"/>
</dbReference>
<keyword evidence="3 10" id="KW-0812">Transmembrane</keyword>
<dbReference type="InterPro" id="IPR027256">
    <property type="entry name" value="P-typ_ATPase_IB"/>
</dbReference>
<evidence type="ECO:0000313" key="13">
    <source>
        <dbReference type="Proteomes" id="UP001301216"/>
    </source>
</evidence>
<dbReference type="EMBL" id="JAPHAV010000034">
    <property type="protein sequence ID" value="MCX2699434.1"/>
    <property type="molecule type" value="Genomic_DNA"/>
</dbReference>
<keyword evidence="7 10" id="KW-0472">Membrane</keyword>
<keyword evidence="4 10" id="KW-0479">Metal-binding</keyword>
<evidence type="ECO:0000256" key="6">
    <source>
        <dbReference type="ARBA" id="ARBA00022989"/>
    </source>
</evidence>
<dbReference type="InterPro" id="IPR008250">
    <property type="entry name" value="ATPase_P-typ_transduc_dom_A_sf"/>
</dbReference>
<evidence type="ECO:0000256" key="4">
    <source>
        <dbReference type="ARBA" id="ARBA00022723"/>
    </source>
</evidence>
<dbReference type="InterPro" id="IPR044492">
    <property type="entry name" value="P_typ_ATPase_HD_dom"/>
</dbReference>
<gene>
    <name evidence="12" type="ORF">OPR82_22350</name>
</gene>
<dbReference type="InterPro" id="IPR023214">
    <property type="entry name" value="HAD_sf"/>
</dbReference>
<keyword evidence="10" id="KW-0067">ATP-binding</keyword>
<accession>A0ABT3QV42</accession>
<keyword evidence="10" id="KW-0547">Nucleotide-binding</keyword>
<dbReference type="Pfam" id="PF00702">
    <property type="entry name" value="Hydrolase"/>
    <property type="match status" value="1"/>
</dbReference>
<feature type="transmembrane region" description="Helical" evidence="10">
    <location>
        <begin position="42"/>
        <end position="62"/>
    </location>
</feature>
<proteinExistence type="inferred from homology"/>
<dbReference type="PANTHER" id="PTHR48085:SF5">
    <property type="entry name" value="CADMIUM_ZINC-TRANSPORTING ATPASE HMA4-RELATED"/>
    <property type="match status" value="1"/>
</dbReference>
<feature type="domain" description="P-type ATPase A" evidence="11">
    <location>
        <begin position="122"/>
        <end position="219"/>
    </location>
</feature>
<dbReference type="Proteomes" id="UP001301216">
    <property type="component" value="Unassembled WGS sequence"/>
</dbReference>
<keyword evidence="10" id="KW-1003">Cell membrane</keyword>
<protein>
    <recommendedName>
        <fullName evidence="8">P-type Zn(2+) transporter</fullName>
        <ecNumber evidence="8">7.2.2.12</ecNumber>
    </recommendedName>
</protein>
<dbReference type="InterPro" id="IPR023299">
    <property type="entry name" value="ATPase_P-typ_cyto_dom_N"/>
</dbReference>
<evidence type="ECO:0000256" key="10">
    <source>
        <dbReference type="RuleBase" id="RU362081"/>
    </source>
</evidence>